<gene>
    <name evidence="19" type="primary">wzc</name>
</gene>
<reference evidence="19" key="2">
    <citation type="journal article" date="2015" name="Sci. Rep.">
        <title>Genetic analysis of capsular polysaccharide synthesis gene clusters in 79 capsular types of Klebsiella spp.</title>
        <authorList>
            <person name="Pan Y.J."/>
            <person name="Lin T.L."/>
            <person name="Chen C.T."/>
            <person name="Chen Y.Y."/>
            <person name="Hsieh P.F."/>
            <person name="Hsu C.R."/>
            <person name="Wu M.C."/>
            <person name="Wang J.T."/>
        </authorList>
    </citation>
    <scope>NUCLEOTIDE SEQUENCE</scope>
    <source>
        <strain evidence="19">D5050</strain>
    </source>
</reference>
<reference evidence="19" key="1">
    <citation type="submission" date="2014-04" db="EMBL/GenBank/DDBJ databases">
        <authorList>
            <person name="Harrison E."/>
        </authorList>
    </citation>
    <scope>NUCLEOTIDE SEQUENCE</scope>
    <source>
        <strain evidence="19">D5050</strain>
    </source>
</reference>
<dbReference type="InterPro" id="IPR050445">
    <property type="entry name" value="Bact_polysacc_biosynth/exp"/>
</dbReference>
<feature type="domain" description="Tyrosine-protein kinase G-rich" evidence="18">
    <location>
        <begin position="367"/>
        <end position="447"/>
    </location>
</feature>
<dbReference type="PANTHER" id="PTHR32309:SF32">
    <property type="entry name" value="TYROSINE-PROTEIN KINASE ETK-RELATED"/>
    <property type="match status" value="1"/>
</dbReference>
<feature type="domain" description="AAA" evidence="17">
    <location>
        <begin position="535"/>
        <end position="647"/>
    </location>
</feature>
<keyword evidence="3" id="KW-1003">Cell membrane</keyword>
<evidence type="ECO:0000256" key="4">
    <source>
        <dbReference type="ARBA" id="ARBA00022519"/>
    </source>
</evidence>
<dbReference type="Pfam" id="PF02706">
    <property type="entry name" value="Wzz"/>
    <property type="match status" value="1"/>
</dbReference>
<dbReference type="CDD" id="cd05387">
    <property type="entry name" value="BY-kinase"/>
    <property type="match status" value="1"/>
</dbReference>
<comment type="catalytic activity">
    <reaction evidence="13">
        <text>L-tyrosyl-[protein] + ATP = O-phospho-L-tyrosyl-[protein] + ADP + H(+)</text>
        <dbReference type="Rhea" id="RHEA:10596"/>
        <dbReference type="Rhea" id="RHEA-COMP:10136"/>
        <dbReference type="Rhea" id="RHEA-COMP:20101"/>
        <dbReference type="ChEBI" id="CHEBI:15378"/>
        <dbReference type="ChEBI" id="CHEBI:30616"/>
        <dbReference type="ChEBI" id="CHEBI:46858"/>
        <dbReference type="ChEBI" id="CHEBI:61978"/>
        <dbReference type="ChEBI" id="CHEBI:456216"/>
    </reaction>
</comment>
<evidence type="ECO:0000256" key="2">
    <source>
        <dbReference type="ARBA" id="ARBA00008883"/>
    </source>
</evidence>
<evidence type="ECO:0000256" key="8">
    <source>
        <dbReference type="ARBA" id="ARBA00022777"/>
    </source>
</evidence>
<evidence type="ECO:0000256" key="6">
    <source>
        <dbReference type="ARBA" id="ARBA00022692"/>
    </source>
</evidence>
<dbReference type="Pfam" id="PF23607">
    <property type="entry name" value="WZC_N"/>
    <property type="match status" value="1"/>
</dbReference>
<feature type="coiled-coil region" evidence="14">
    <location>
        <begin position="255"/>
        <end position="289"/>
    </location>
</feature>
<organism evidence="19">
    <name type="scientific">Klebsiella sp. D5050</name>
    <dbReference type="NCBI Taxonomy" id="1497792"/>
    <lineage>
        <taxon>Bacteria</taxon>
        <taxon>Pseudomonadati</taxon>
        <taxon>Pseudomonadota</taxon>
        <taxon>Gammaproteobacteria</taxon>
        <taxon>Enterobacterales</taxon>
        <taxon>Enterobacteriaceae</taxon>
        <taxon>Klebsiella/Raoultella group</taxon>
        <taxon>Klebsiella</taxon>
    </lineage>
</organism>
<evidence type="ECO:0000256" key="13">
    <source>
        <dbReference type="ARBA" id="ARBA00053015"/>
    </source>
</evidence>
<dbReference type="GO" id="GO:0005886">
    <property type="term" value="C:plasma membrane"/>
    <property type="evidence" value="ECO:0007669"/>
    <property type="project" value="UniProtKB-SubCell"/>
</dbReference>
<sequence>MIDKLNSMSTGSQESDGIDLGRLIGEVIDHKGLIISVTFFFMGLGFLYAFLAPPVYEADSLVQVEQNAGNDFLSSLSDVLPTTPPQSAAEIELIKSRMVLGKTINDLNLSVVIEEKTTPIICHFLKKIRGDDGSKINVKYFNVPHDALDTKFTIKITGKDSYTINLDDAGELKGQVNEPVSKNGFEILLTQIESPPGTEFSIKRKDTLQVLSDLNDAFTVADTGKDTGVLSLSLTGNDPEKIKTILQSITDNYLLLNIEKKLEKAAKSLNFLDRKFPDVKNELNAAENKLNYYRQQNSSVDLTMEAKSLLDTMVQLDAQINQLTFSEAEVSKLYTKEHPTYRALLEKRKTLEEEKNNLKKKIHNLPETQKEVLRLTRNVQVGQDFYLQLLNKEQGLSITKASTVGNVRIIDNAVTQLDPIKPKKLLVIVVLTVFGTMLSLMYVIVKVAFHKGVQSAEQLEENGLNVYASIPLSDWQLKNVNNSRKKDKKKFDVLIKENGADLAIEAIRGVLTRLYFAMLEAKNNILMISGPSPEIGKTFVSTNLAGVVAQAGQKVLLIDADMRRGYMHHYFGGLPNNGLSEILTGRVDYEKAVVHTDIAGLDYIGRGEIPPNPAELLMGSRIEKFLEWASGKYDLVFVDTPPILAVTDAAIIGRHVGTTLLVARFEKNTVKEIDVAKNRLEHSGVIVKGVILNAVTRKASNKYGEYAYYEYEYKSKE</sequence>
<keyword evidence="4" id="KW-0997">Cell inner membrane</keyword>
<dbReference type="Pfam" id="PF13614">
    <property type="entry name" value="AAA_31"/>
    <property type="match status" value="1"/>
</dbReference>
<evidence type="ECO:0000256" key="7">
    <source>
        <dbReference type="ARBA" id="ARBA00022741"/>
    </source>
</evidence>
<evidence type="ECO:0000256" key="1">
    <source>
        <dbReference type="ARBA" id="ARBA00004429"/>
    </source>
</evidence>
<evidence type="ECO:0000256" key="14">
    <source>
        <dbReference type="SAM" id="Coils"/>
    </source>
</evidence>
<dbReference type="SUPFAM" id="SSF52540">
    <property type="entry name" value="P-loop containing nucleoside triphosphate hydrolases"/>
    <property type="match status" value="1"/>
</dbReference>
<dbReference type="Pfam" id="PF13807">
    <property type="entry name" value="GNVR"/>
    <property type="match status" value="1"/>
</dbReference>
<feature type="coiled-coil region" evidence="14">
    <location>
        <begin position="341"/>
        <end position="371"/>
    </location>
</feature>
<dbReference type="PANTHER" id="PTHR32309">
    <property type="entry name" value="TYROSINE-PROTEIN KINASE"/>
    <property type="match status" value="1"/>
</dbReference>
<evidence type="ECO:0000256" key="11">
    <source>
        <dbReference type="ARBA" id="ARBA00023136"/>
    </source>
</evidence>
<dbReference type="InterPro" id="IPR027417">
    <property type="entry name" value="P-loop_NTPase"/>
</dbReference>
<dbReference type="AlphaFoldDB" id="A0A0P0YPX2"/>
<dbReference type="InterPro" id="IPR025669">
    <property type="entry name" value="AAA_dom"/>
</dbReference>
<evidence type="ECO:0000256" key="10">
    <source>
        <dbReference type="ARBA" id="ARBA00022989"/>
    </source>
</evidence>
<dbReference type="InterPro" id="IPR003856">
    <property type="entry name" value="LPS_length_determ_N"/>
</dbReference>
<evidence type="ECO:0000256" key="9">
    <source>
        <dbReference type="ARBA" id="ARBA00022840"/>
    </source>
</evidence>
<name>A0A0P0YPX2_9ENTR</name>
<accession>A0A0P0YPX2</accession>
<dbReference type="Gene3D" id="3.40.50.300">
    <property type="entry name" value="P-loop containing nucleotide triphosphate hydrolases"/>
    <property type="match status" value="1"/>
</dbReference>
<evidence type="ECO:0000256" key="12">
    <source>
        <dbReference type="ARBA" id="ARBA00023137"/>
    </source>
</evidence>
<dbReference type="GO" id="GO:0042802">
    <property type="term" value="F:identical protein binding"/>
    <property type="evidence" value="ECO:0007669"/>
    <property type="project" value="UniProtKB-ARBA"/>
</dbReference>
<keyword evidence="5" id="KW-0808">Transferase</keyword>
<dbReference type="InterPro" id="IPR005702">
    <property type="entry name" value="Wzc-like_C"/>
</dbReference>
<feature type="transmembrane region" description="Helical" evidence="15">
    <location>
        <begin position="425"/>
        <end position="445"/>
    </location>
</feature>
<keyword evidence="14" id="KW-0175">Coiled coil</keyword>
<keyword evidence="11 15" id="KW-0472">Membrane</keyword>
<comment type="subcellular location">
    <subcellularLocation>
        <location evidence="1">Cell inner membrane</location>
        <topology evidence="1">Multi-pass membrane protein</topology>
    </subcellularLocation>
</comment>
<dbReference type="NCBIfam" id="TIGR01007">
    <property type="entry name" value="eps_fam"/>
    <property type="match status" value="1"/>
</dbReference>
<dbReference type="GO" id="GO:0005524">
    <property type="term" value="F:ATP binding"/>
    <property type="evidence" value="ECO:0007669"/>
    <property type="project" value="UniProtKB-KW"/>
</dbReference>
<comment type="similarity">
    <text evidence="2">Belongs to the etk/wzc family.</text>
</comment>
<keyword evidence="8 19" id="KW-0418">Kinase</keyword>
<evidence type="ECO:0000313" key="19">
    <source>
        <dbReference type="EMBL" id="BAT23196.1"/>
    </source>
</evidence>
<evidence type="ECO:0000259" key="17">
    <source>
        <dbReference type="Pfam" id="PF13614"/>
    </source>
</evidence>
<dbReference type="FunFam" id="3.40.50.300:FF:000527">
    <property type="entry name" value="Tyrosine-protein kinase etk"/>
    <property type="match status" value="1"/>
</dbReference>
<dbReference type="EMBL" id="AB924548">
    <property type="protein sequence ID" value="BAT23196.1"/>
    <property type="molecule type" value="Genomic_DNA"/>
</dbReference>
<dbReference type="GO" id="GO:0004713">
    <property type="term" value="F:protein tyrosine kinase activity"/>
    <property type="evidence" value="ECO:0007669"/>
    <property type="project" value="UniProtKB-KW"/>
</dbReference>
<feature type="domain" description="Polysaccharide chain length determinant N-terminal" evidence="16">
    <location>
        <begin position="17"/>
        <end position="107"/>
    </location>
</feature>
<keyword evidence="6 15" id="KW-0812">Transmembrane</keyword>
<feature type="transmembrane region" description="Helical" evidence="15">
    <location>
        <begin position="32"/>
        <end position="51"/>
    </location>
</feature>
<evidence type="ECO:0000256" key="3">
    <source>
        <dbReference type="ARBA" id="ARBA00022475"/>
    </source>
</evidence>
<evidence type="ECO:0000256" key="5">
    <source>
        <dbReference type="ARBA" id="ARBA00022679"/>
    </source>
</evidence>
<dbReference type="InterPro" id="IPR032807">
    <property type="entry name" value="GNVR"/>
</dbReference>
<keyword evidence="10 15" id="KW-1133">Transmembrane helix</keyword>
<proteinExistence type="inferred from homology"/>
<keyword evidence="12" id="KW-0829">Tyrosine-protein kinase</keyword>
<protein>
    <submittedName>
        <fullName evidence="19">Tyrosine-protein kinase</fullName>
    </submittedName>
</protein>
<evidence type="ECO:0000259" key="18">
    <source>
        <dbReference type="Pfam" id="PF13807"/>
    </source>
</evidence>
<keyword evidence="9" id="KW-0067">ATP-binding</keyword>
<keyword evidence="7" id="KW-0547">Nucleotide-binding</keyword>
<evidence type="ECO:0000259" key="16">
    <source>
        <dbReference type="Pfam" id="PF02706"/>
    </source>
</evidence>
<evidence type="ECO:0000256" key="15">
    <source>
        <dbReference type="SAM" id="Phobius"/>
    </source>
</evidence>